<dbReference type="EMBL" id="JAQQBR010000003">
    <property type="protein sequence ID" value="KAK0180219.1"/>
    <property type="molecule type" value="Genomic_DNA"/>
</dbReference>
<evidence type="ECO:0000313" key="3">
    <source>
        <dbReference type="Proteomes" id="UP001168972"/>
    </source>
</evidence>
<sequence length="235" mass="26663">MKLESSTGLVFQNAVEKYFQISVNSTSQNSTENFSEDVTNSPSSDSDDSVKLEVDDVVNNPATVLPVTNEFNSKNISELEFNLNTTTNLNNSIDLKPQNVNIFLNANNSKKGINLKLQKINERLMKYDKILNKTSSENSKRIDNLQREVQKWLSTLTELVLINTKIKTTNDVKCREPCEDHNVKTELTLKQRYLAKKLRSLVQEKASTHSPFAPNTNDNQSESKSPRKKLPLIED</sequence>
<proteinExistence type="predicted"/>
<gene>
    <name evidence="2" type="ORF">PV327_005885</name>
</gene>
<keyword evidence="3" id="KW-1185">Reference proteome</keyword>
<reference evidence="2" key="2">
    <citation type="submission" date="2023-03" db="EMBL/GenBank/DDBJ databases">
        <authorList>
            <person name="Inwood S.N."/>
            <person name="Skelly J.G."/>
            <person name="Guhlin J."/>
            <person name="Harrop T.W.R."/>
            <person name="Goldson S.G."/>
            <person name="Dearden P.K."/>
        </authorList>
    </citation>
    <scope>NUCLEOTIDE SEQUENCE</scope>
    <source>
        <strain evidence="2">Lincoln</strain>
        <tissue evidence="2">Whole body</tissue>
    </source>
</reference>
<feature type="compositionally biased region" description="Polar residues" evidence="1">
    <location>
        <begin position="208"/>
        <end position="223"/>
    </location>
</feature>
<dbReference type="Proteomes" id="UP001168972">
    <property type="component" value="Unassembled WGS sequence"/>
</dbReference>
<organism evidence="2 3">
    <name type="scientific">Microctonus hyperodae</name>
    <name type="common">Parasitoid wasp</name>
    <dbReference type="NCBI Taxonomy" id="165561"/>
    <lineage>
        <taxon>Eukaryota</taxon>
        <taxon>Metazoa</taxon>
        <taxon>Ecdysozoa</taxon>
        <taxon>Arthropoda</taxon>
        <taxon>Hexapoda</taxon>
        <taxon>Insecta</taxon>
        <taxon>Pterygota</taxon>
        <taxon>Neoptera</taxon>
        <taxon>Endopterygota</taxon>
        <taxon>Hymenoptera</taxon>
        <taxon>Apocrita</taxon>
        <taxon>Ichneumonoidea</taxon>
        <taxon>Braconidae</taxon>
        <taxon>Euphorinae</taxon>
        <taxon>Microctonus</taxon>
    </lineage>
</organism>
<accession>A0AA39L065</accession>
<reference evidence="2" key="1">
    <citation type="journal article" date="2023" name="bioRxiv">
        <title>Scaffold-level genome assemblies of two parasitoid biocontrol wasps reveal the parthenogenesis mechanism and an associated novel virus.</title>
        <authorList>
            <person name="Inwood S."/>
            <person name="Skelly J."/>
            <person name="Guhlin J."/>
            <person name="Harrop T."/>
            <person name="Goldson S."/>
            <person name="Dearden P."/>
        </authorList>
    </citation>
    <scope>NUCLEOTIDE SEQUENCE</scope>
    <source>
        <strain evidence="2">Lincoln</strain>
        <tissue evidence="2">Whole body</tissue>
    </source>
</reference>
<name>A0AA39L065_MICHY</name>
<feature type="region of interest" description="Disordered" evidence="1">
    <location>
        <begin position="29"/>
        <end position="49"/>
    </location>
</feature>
<evidence type="ECO:0000256" key="1">
    <source>
        <dbReference type="SAM" id="MobiDB-lite"/>
    </source>
</evidence>
<evidence type="ECO:0000313" key="2">
    <source>
        <dbReference type="EMBL" id="KAK0180219.1"/>
    </source>
</evidence>
<feature type="compositionally biased region" description="Basic residues" evidence="1">
    <location>
        <begin position="226"/>
        <end position="235"/>
    </location>
</feature>
<comment type="caution">
    <text evidence="2">The sequence shown here is derived from an EMBL/GenBank/DDBJ whole genome shotgun (WGS) entry which is preliminary data.</text>
</comment>
<feature type="region of interest" description="Disordered" evidence="1">
    <location>
        <begin position="204"/>
        <end position="235"/>
    </location>
</feature>
<feature type="compositionally biased region" description="Polar residues" evidence="1">
    <location>
        <begin position="29"/>
        <end position="44"/>
    </location>
</feature>
<protein>
    <submittedName>
        <fullName evidence="2">Uncharacterized protein</fullName>
    </submittedName>
</protein>
<dbReference type="AlphaFoldDB" id="A0AA39L065"/>